<evidence type="ECO:0000313" key="3">
    <source>
        <dbReference type="Proteomes" id="UP001151002"/>
    </source>
</evidence>
<keyword evidence="3" id="KW-1185">Reference proteome</keyword>
<accession>A0ABT4ATR4</accession>
<dbReference type="Gene3D" id="3.20.20.140">
    <property type="entry name" value="Metal-dependent hydrolases"/>
    <property type="match status" value="1"/>
</dbReference>
<dbReference type="RefSeq" id="WP_267561584.1">
    <property type="nucleotide sequence ID" value="NZ_JAPNTZ010000002.1"/>
</dbReference>
<dbReference type="NCBIfam" id="NF038032">
    <property type="entry name" value="CehA_McbA_metalo"/>
    <property type="match status" value="1"/>
</dbReference>
<evidence type="ECO:0000313" key="2">
    <source>
        <dbReference type="EMBL" id="MCY1137634.1"/>
    </source>
</evidence>
<comment type="caution">
    <text evidence="2">The sequence shown here is derived from an EMBL/GenBank/DDBJ whole genome shotgun (WGS) entry which is preliminary data.</text>
</comment>
<organism evidence="2 3">
    <name type="scientific">Paractinoplanes pyxinae</name>
    <dbReference type="NCBI Taxonomy" id="2997416"/>
    <lineage>
        <taxon>Bacteria</taxon>
        <taxon>Bacillati</taxon>
        <taxon>Actinomycetota</taxon>
        <taxon>Actinomycetes</taxon>
        <taxon>Micromonosporales</taxon>
        <taxon>Micromonosporaceae</taxon>
        <taxon>Paractinoplanes</taxon>
    </lineage>
</organism>
<dbReference type="InterPro" id="IPR022028">
    <property type="entry name" value="DUF3604"/>
</dbReference>
<feature type="chain" id="PRO_5047372644" evidence="1">
    <location>
        <begin position="35"/>
        <end position="404"/>
    </location>
</feature>
<sequence>MSVPHHHNRVRRRSLLAAAGGLAVLAATPGRAQAAGRRRQSKISRGTTLAYADLHNHTLLSDGMGEPELAFGSMRSAGVDVAALTDHATDQALTGLTAHKWRQLGKLADVAYRPGDYTTMRGFEWSHSHLGHINIWFTDEFTDLNAAGDTTKLYDWLAGTSGIASFNHPGRQREQFGDFAYDPRIADRMVALEMFNNGDDYLFGGWPTHASPLVTCLNAGWRTGLTGVSDEHGADWGHDEDKGRTGLWVTRNTRSGVLAAMRERRFFASRVDALRLDATANGVRMGSRLPLAKGDVTFRIDLDPGPVLSERPLCLQVLRPGTDAPEVAGLVHFTPGPVVEVTVPLDIADGDWVVLRVSDPALDNPTPGPEGHASNDFGLAYSSPWWLTGGSTPAKSSTRHPSGR</sequence>
<reference evidence="2" key="1">
    <citation type="submission" date="2022-11" db="EMBL/GenBank/DDBJ databases">
        <authorList>
            <person name="Somphong A."/>
            <person name="Phongsopitanun W."/>
        </authorList>
    </citation>
    <scope>NUCLEOTIDE SEQUENCE</scope>
    <source>
        <strain evidence="2">Pm04-4</strain>
    </source>
</reference>
<dbReference type="InterPro" id="IPR016195">
    <property type="entry name" value="Pol/histidinol_Pase-like"/>
</dbReference>
<keyword evidence="1" id="KW-0732">Signal</keyword>
<dbReference type="EMBL" id="JAPNTZ010000002">
    <property type="protein sequence ID" value="MCY1137634.1"/>
    <property type="molecule type" value="Genomic_DNA"/>
</dbReference>
<gene>
    <name evidence="2" type="ORF">OWR29_06445</name>
</gene>
<feature type="signal peptide" evidence="1">
    <location>
        <begin position="1"/>
        <end position="34"/>
    </location>
</feature>
<protein>
    <submittedName>
        <fullName evidence="2">CehA/McbA family metallohydrolase</fullName>
    </submittedName>
</protein>
<proteinExistence type="predicted"/>
<name>A0ABT4ATR4_9ACTN</name>
<dbReference type="InterPro" id="IPR006311">
    <property type="entry name" value="TAT_signal"/>
</dbReference>
<dbReference type="SUPFAM" id="SSF89550">
    <property type="entry name" value="PHP domain-like"/>
    <property type="match status" value="1"/>
</dbReference>
<dbReference type="Proteomes" id="UP001151002">
    <property type="component" value="Unassembled WGS sequence"/>
</dbReference>
<dbReference type="Pfam" id="PF12228">
    <property type="entry name" value="DUF3604"/>
    <property type="match status" value="1"/>
</dbReference>
<dbReference type="PROSITE" id="PS51318">
    <property type="entry name" value="TAT"/>
    <property type="match status" value="1"/>
</dbReference>
<evidence type="ECO:0000256" key="1">
    <source>
        <dbReference type="SAM" id="SignalP"/>
    </source>
</evidence>